<evidence type="ECO:0000313" key="1">
    <source>
        <dbReference type="EMBL" id="CFS03801.1"/>
    </source>
</evidence>
<name>A0A655AX88_MYCTX</name>
<evidence type="ECO:0000313" key="3">
    <source>
        <dbReference type="EMBL" id="CKU53725.1"/>
    </source>
</evidence>
<dbReference type="Proteomes" id="UP000050164">
    <property type="component" value="Unassembled WGS sequence"/>
</dbReference>
<dbReference type="Proteomes" id="UP000049023">
    <property type="component" value="Unassembled WGS sequence"/>
</dbReference>
<evidence type="ECO:0000313" key="5">
    <source>
        <dbReference type="Proteomes" id="UP000049023"/>
    </source>
</evidence>
<evidence type="ECO:0000313" key="4">
    <source>
        <dbReference type="Proteomes" id="UP000046680"/>
    </source>
</evidence>
<reference evidence="4 5" key="1">
    <citation type="submission" date="2015-03" db="EMBL/GenBank/DDBJ databases">
        <authorList>
            <consortium name="Pathogen Informatics"/>
        </authorList>
    </citation>
    <scope>NUCLEOTIDE SEQUENCE [LARGE SCALE GENOMIC DNA]</scope>
    <source>
        <strain evidence="3 6">Bir 185</strain>
        <strain evidence="2 5">Bir 187</strain>
        <strain evidence="1 4">C09601061</strain>
    </source>
</reference>
<dbReference type="AlphaFoldDB" id="A0A655AX88"/>
<organism evidence="3 6">
    <name type="scientific">Mycobacterium tuberculosis</name>
    <dbReference type="NCBI Taxonomy" id="1773"/>
    <lineage>
        <taxon>Bacteria</taxon>
        <taxon>Bacillati</taxon>
        <taxon>Actinomycetota</taxon>
        <taxon>Actinomycetes</taxon>
        <taxon>Mycobacteriales</taxon>
        <taxon>Mycobacteriaceae</taxon>
        <taxon>Mycobacterium</taxon>
        <taxon>Mycobacterium tuberculosis complex</taxon>
    </lineage>
</organism>
<evidence type="ECO:0000313" key="2">
    <source>
        <dbReference type="EMBL" id="CKU11729.1"/>
    </source>
</evidence>
<evidence type="ECO:0000313" key="6">
    <source>
        <dbReference type="Proteomes" id="UP000050164"/>
    </source>
</evidence>
<proteinExistence type="predicted"/>
<dbReference type="Proteomes" id="UP000046680">
    <property type="component" value="Unassembled WGS sequence"/>
</dbReference>
<accession>A0A655AX88</accession>
<sequence length="56" mass="5974">MDVQPQVGVGDEEELGVVVATEVSPAAGAQVALDQVGAQRLAYRLSHELMMRPAPW</sequence>
<dbReference type="EMBL" id="CNFT01002795">
    <property type="protein sequence ID" value="CKU53725.1"/>
    <property type="molecule type" value="Genomic_DNA"/>
</dbReference>
<dbReference type="EMBL" id="CGCX01001939">
    <property type="protein sequence ID" value="CFS03801.1"/>
    <property type="molecule type" value="Genomic_DNA"/>
</dbReference>
<dbReference type="EMBL" id="CNFU01002184">
    <property type="protein sequence ID" value="CKU11729.1"/>
    <property type="molecule type" value="Genomic_DNA"/>
</dbReference>
<gene>
    <name evidence="1" type="ORF">ERS007657_03707</name>
    <name evidence="3" type="ORF">ERS027659_05232</name>
    <name evidence="2" type="ORF">ERS027661_04924</name>
</gene>
<protein>
    <submittedName>
        <fullName evidence="3">Uncharacterized protein</fullName>
    </submittedName>
</protein>